<feature type="domain" description="Thioesterase" evidence="1">
    <location>
        <begin position="137"/>
        <end position="204"/>
    </location>
</feature>
<dbReference type="InterPro" id="IPR006683">
    <property type="entry name" value="Thioestr_dom"/>
</dbReference>
<keyword evidence="3" id="KW-1185">Reference proteome</keyword>
<dbReference type="OrthoDB" id="506431at2759"/>
<gene>
    <name evidence="2" type="ORF">BDV26DRAFT_292564</name>
</gene>
<dbReference type="EMBL" id="ML736213">
    <property type="protein sequence ID" value="KAE8378085.1"/>
    <property type="molecule type" value="Genomic_DNA"/>
</dbReference>
<name>A0A5N7B8J7_9EURO</name>
<reference evidence="2 3" key="1">
    <citation type="submission" date="2019-04" db="EMBL/GenBank/DDBJ databases">
        <title>Friends and foes A comparative genomics studyof 23 Aspergillus species from section Flavi.</title>
        <authorList>
            <consortium name="DOE Joint Genome Institute"/>
            <person name="Kjaerbolling I."/>
            <person name="Vesth T."/>
            <person name="Frisvad J.C."/>
            <person name="Nybo J.L."/>
            <person name="Theobald S."/>
            <person name="Kildgaard S."/>
            <person name="Isbrandt T."/>
            <person name="Kuo A."/>
            <person name="Sato A."/>
            <person name="Lyhne E.K."/>
            <person name="Kogle M.E."/>
            <person name="Wiebenga A."/>
            <person name="Kun R.S."/>
            <person name="Lubbers R.J."/>
            <person name="Makela M.R."/>
            <person name="Barry K."/>
            <person name="Chovatia M."/>
            <person name="Clum A."/>
            <person name="Daum C."/>
            <person name="Haridas S."/>
            <person name="He G."/>
            <person name="LaButti K."/>
            <person name="Lipzen A."/>
            <person name="Mondo S."/>
            <person name="Riley R."/>
            <person name="Salamov A."/>
            <person name="Simmons B.A."/>
            <person name="Magnuson J.K."/>
            <person name="Henrissat B."/>
            <person name="Mortensen U.H."/>
            <person name="Larsen T.O."/>
            <person name="Devries R.P."/>
            <person name="Grigoriev I.V."/>
            <person name="Machida M."/>
            <person name="Baker S.E."/>
            <person name="Andersen M.R."/>
        </authorList>
    </citation>
    <scope>NUCLEOTIDE SEQUENCE [LARGE SCALE GENOMIC DNA]</scope>
    <source>
        <strain evidence="2 3">IBT 29228</strain>
    </source>
</reference>
<dbReference type="InterPro" id="IPR029069">
    <property type="entry name" value="HotDog_dom_sf"/>
</dbReference>
<protein>
    <submittedName>
        <fullName evidence="2">HotDog domain-containing protein</fullName>
    </submittedName>
</protein>
<dbReference type="CDD" id="cd03443">
    <property type="entry name" value="PaaI_thioesterase"/>
    <property type="match status" value="1"/>
</dbReference>
<dbReference type="Pfam" id="PF03061">
    <property type="entry name" value="4HBT"/>
    <property type="match status" value="1"/>
</dbReference>
<dbReference type="AlphaFoldDB" id="A0A5N7B8J7"/>
<proteinExistence type="predicted"/>
<evidence type="ECO:0000259" key="1">
    <source>
        <dbReference type="Pfam" id="PF03061"/>
    </source>
</evidence>
<dbReference type="SUPFAM" id="SSF54637">
    <property type="entry name" value="Thioesterase/thiol ester dehydrase-isomerase"/>
    <property type="match status" value="1"/>
</dbReference>
<organism evidence="2 3">
    <name type="scientific">Aspergillus bertholletiae</name>
    <dbReference type="NCBI Taxonomy" id="1226010"/>
    <lineage>
        <taxon>Eukaryota</taxon>
        <taxon>Fungi</taxon>
        <taxon>Dikarya</taxon>
        <taxon>Ascomycota</taxon>
        <taxon>Pezizomycotina</taxon>
        <taxon>Eurotiomycetes</taxon>
        <taxon>Eurotiomycetidae</taxon>
        <taxon>Eurotiales</taxon>
        <taxon>Aspergillaceae</taxon>
        <taxon>Aspergillus</taxon>
        <taxon>Aspergillus subgen. Circumdati</taxon>
    </lineage>
</organism>
<evidence type="ECO:0000313" key="2">
    <source>
        <dbReference type="EMBL" id="KAE8378085.1"/>
    </source>
</evidence>
<sequence length="258" mass="28274">MASTVSQFPVMNHPSYPAQTALSAAERVGSSPVVQPQLQADHLISSLPLIRYLRLNGKKPQGPVESPMYEEVRPYRTLHPATQASHLVAGSFFTAGKLPSDPYFFIQSSRDSQEGDLQDHRVIAACYVGPDLCGHAGYVHGGLPFLLFDDVFACCAGRLFESGVAMTANMNIDFRKPAIPNRVYVYRAEVVKAEGRKAWVTGQMRCINPFTIDEMNARPPATSGGLSTEEEESVLVAEATALFVEPKFGKSMESLFSW</sequence>
<evidence type="ECO:0000313" key="3">
    <source>
        <dbReference type="Proteomes" id="UP000326198"/>
    </source>
</evidence>
<accession>A0A5N7B8J7</accession>
<dbReference type="InterPro" id="IPR052061">
    <property type="entry name" value="PTE-AB_protein"/>
</dbReference>
<dbReference type="Gene3D" id="3.10.129.10">
    <property type="entry name" value="Hotdog Thioesterase"/>
    <property type="match status" value="1"/>
</dbReference>
<dbReference type="PANTHER" id="PTHR47260:SF2">
    <property type="entry name" value="THIOESTERASE DOMAIN-CONTAINING PROTEIN-RELATED"/>
    <property type="match status" value="1"/>
</dbReference>
<dbReference type="Proteomes" id="UP000326198">
    <property type="component" value="Unassembled WGS sequence"/>
</dbReference>
<dbReference type="PANTHER" id="PTHR47260">
    <property type="entry name" value="UPF0644 PROTEIN PB2B4.06"/>
    <property type="match status" value="1"/>
</dbReference>